<comment type="similarity">
    <text evidence="2 8">Belongs to the methyltransferase superfamily. RsmD family.</text>
</comment>
<gene>
    <name evidence="9" type="primary">rsmD</name>
    <name evidence="9" type="ORF">M9393_03280</name>
</gene>
<dbReference type="Pfam" id="PF03602">
    <property type="entry name" value="Cons_hypoth95"/>
    <property type="match status" value="1"/>
</dbReference>
<evidence type="ECO:0000256" key="7">
    <source>
        <dbReference type="ARBA" id="ARBA00048326"/>
    </source>
</evidence>
<keyword evidence="8" id="KW-0698">rRNA processing</keyword>
<dbReference type="GO" id="GO:0003676">
    <property type="term" value="F:nucleic acid binding"/>
    <property type="evidence" value="ECO:0007669"/>
    <property type="project" value="InterPro"/>
</dbReference>
<dbReference type="SUPFAM" id="SSF53335">
    <property type="entry name" value="S-adenosyl-L-methionine-dependent methyltransferases"/>
    <property type="match status" value="1"/>
</dbReference>
<organism evidence="9 10">
    <name type="scientific">Candidatus Blochmannia vicinus</name>
    <name type="common">nom. nud.</name>
    <dbReference type="NCBI Taxonomy" id="251540"/>
    <lineage>
        <taxon>Bacteria</taxon>
        <taxon>Pseudomonadati</taxon>
        <taxon>Pseudomonadota</taxon>
        <taxon>Gammaproteobacteria</taxon>
        <taxon>Enterobacterales</taxon>
        <taxon>Enterobacteriaceae</taxon>
        <taxon>ant endosymbionts</taxon>
        <taxon>Candidatus Blochmanniella</taxon>
    </lineage>
</organism>
<comment type="function">
    <text evidence="1 8">Specifically methylates the guanine in position 966 of 16S rRNA in the assembled 30S particle.</text>
</comment>
<accession>A0A9Q8X102</accession>
<protein>
    <recommendedName>
        <fullName evidence="4 8">Ribosomal RNA small subunit methyltransferase D</fullName>
        <ecNumber evidence="3 8">2.1.1.171</ecNumber>
    </recommendedName>
</protein>
<keyword evidence="5 8" id="KW-0489">Methyltransferase</keyword>
<evidence type="ECO:0000256" key="5">
    <source>
        <dbReference type="ARBA" id="ARBA00022603"/>
    </source>
</evidence>
<dbReference type="InterPro" id="IPR004398">
    <property type="entry name" value="RNA_MeTrfase_RsmD"/>
</dbReference>
<dbReference type="InterPro" id="IPR029063">
    <property type="entry name" value="SAM-dependent_MTases_sf"/>
</dbReference>
<name>A0A9Q8X102_9ENTR</name>
<dbReference type="Proteomes" id="UP001056209">
    <property type="component" value="Chromosome"/>
</dbReference>
<evidence type="ECO:0000313" key="9">
    <source>
        <dbReference type="EMBL" id="URJ28163.1"/>
    </source>
</evidence>
<dbReference type="EMBL" id="CP097753">
    <property type="protein sequence ID" value="URJ28163.1"/>
    <property type="molecule type" value="Genomic_DNA"/>
</dbReference>
<keyword evidence="6 8" id="KW-0808">Transferase</keyword>
<evidence type="ECO:0000256" key="2">
    <source>
        <dbReference type="ARBA" id="ARBA00005269"/>
    </source>
</evidence>
<dbReference type="EC" id="2.1.1.171" evidence="3 8"/>
<proteinExistence type="inferred from homology"/>
<evidence type="ECO:0000256" key="1">
    <source>
        <dbReference type="ARBA" id="ARBA00002649"/>
    </source>
</evidence>
<dbReference type="GO" id="GO:0052913">
    <property type="term" value="F:16S rRNA (guanine(966)-N(2))-methyltransferase activity"/>
    <property type="evidence" value="ECO:0007669"/>
    <property type="project" value="UniProtKB-EC"/>
</dbReference>
<dbReference type="CDD" id="cd02440">
    <property type="entry name" value="AdoMet_MTases"/>
    <property type="match status" value="1"/>
</dbReference>
<dbReference type="Gene3D" id="3.40.50.150">
    <property type="entry name" value="Vaccinia Virus protein VP39"/>
    <property type="match status" value="1"/>
</dbReference>
<evidence type="ECO:0000313" key="10">
    <source>
        <dbReference type="Proteomes" id="UP001056209"/>
    </source>
</evidence>
<dbReference type="InterPro" id="IPR002052">
    <property type="entry name" value="DNA_methylase_N6_adenine_CS"/>
</dbReference>
<evidence type="ECO:0000256" key="3">
    <source>
        <dbReference type="ARBA" id="ARBA00012141"/>
    </source>
</evidence>
<dbReference type="NCBIfam" id="TIGR00095">
    <property type="entry name" value="16S rRNA (guanine(966)-N(2))-methyltransferase RsmD"/>
    <property type="match status" value="1"/>
</dbReference>
<evidence type="ECO:0000256" key="6">
    <source>
        <dbReference type="ARBA" id="ARBA00022679"/>
    </source>
</evidence>
<keyword evidence="8" id="KW-0949">S-adenosyl-L-methionine</keyword>
<dbReference type="RefSeq" id="WP_250248578.1">
    <property type="nucleotide sequence ID" value="NZ_CP097753.1"/>
</dbReference>
<evidence type="ECO:0000256" key="8">
    <source>
        <dbReference type="PIRNR" id="PIRNR004553"/>
    </source>
</evidence>
<reference evidence="9" key="1">
    <citation type="submission" date="2022-05" db="EMBL/GenBank/DDBJ databases">
        <title>Impact of host demography and evolutionary history on endosymbiont molecular evolution: a test in carpenter ants (Genus Camponotus) and their Blochmannia endosymbionts.</title>
        <authorList>
            <person name="Manthey J.D."/>
            <person name="Giron J.C."/>
            <person name="Hruska J.P."/>
        </authorList>
    </citation>
    <scope>NUCLEOTIDE SEQUENCE</scope>
    <source>
        <strain evidence="9">C-039</strain>
    </source>
</reference>
<dbReference type="PANTHER" id="PTHR43542">
    <property type="entry name" value="METHYLTRANSFERASE"/>
    <property type="match status" value="1"/>
</dbReference>
<dbReference type="PROSITE" id="PS00092">
    <property type="entry name" value="N6_MTASE"/>
    <property type="match status" value="1"/>
</dbReference>
<dbReference type="AlphaFoldDB" id="A0A9Q8X102"/>
<dbReference type="PIRSF" id="PIRSF004553">
    <property type="entry name" value="CHP00095"/>
    <property type="match status" value="1"/>
</dbReference>
<comment type="catalytic activity">
    <reaction evidence="7 8">
        <text>guanosine(966) in 16S rRNA + S-adenosyl-L-methionine = N(2)-methylguanosine(966) in 16S rRNA + S-adenosyl-L-homocysteine + H(+)</text>
        <dbReference type="Rhea" id="RHEA:23548"/>
        <dbReference type="Rhea" id="RHEA-COMP:10211"/>
        <dbReference type="Rhea" id="RHEA-COMP:10212"/>
        <dbReference type="ChEBI" id="CHEBI:15378"/>
        <dbReference type="ChEBI" id="CHEBI:57856"/>
        <dbReference type="ChEBI" id="CHEBI:59789"/>
        <dbReference type="ChEBI" id="CHEBI:74269"/>
        <dbReference type="ChEBI" id="CHEBI:74481"/>
        <dbReference type="EC" id="2.1.1.171"/>
    </reaction>
</comment>
<sequence length="197" mass="23006">MSKNKSRFSAVRKIRIIGGKWKGRKIPIIQCANVRPTTNRIREMLFSWLDPIISGAICLDCFAGSGALGLESLSRGANKVTFLDNKYMCITALMTIIRSFLEYNSEVIYTDCRSWLRRAIAAYDVIFLDPPFQDNVIIPEVIFLLERYNLFKKESWIYIETSKNKNIFNVNIIPSYWFLYRKKTTQSIVCYLFIRKL</sequence>
<dbReference type="PANTHER" id="PTHR43542:SF1">
    <property type="entry name" value="METHYLTRANSFERASE"/>
    <property type="match status" value="1"/>
</dbReference>
<evidence type="ECO:0000256" key="4">
    <source>
        <dbReference type="ARBA" id="ARBA00013682"/>
    </source>
</evidence>